<dbReference type="Proteomes" id="UP000824890">
    <property type="component" value="Unassembled WGS sequence"/>
</dbReference>
<dbReference type="PANTHER" id="PTHR28554">
    <property type="entry name" value="39S RIBOSOMAL PROTEIN L45, MITOCHONDRIAL"/>
    <property type="match status" value="1"/>
</dbReference>
<evidence type="ECO:0000256" key="3">
    <source>
        <dbReference type="ARBA" id="ARBA00023128"/>
    </source>
</evidence>
<dbReference type="InterPro" id="IPR051975">
    <property type="entry name" value="mtLSU_mL45"/>
</dbReference>
<comment type="subcellular location">
    <subcellularLocation>
        <location evidence="1">Mitochondrion</location>
    </subcellularLocation>
</comment>
<dbReference type="PANTHER" id="PTHR28554:SF1">
    <property type="entry name" value="LARGE RIBOSOMAL SUBUNIT PROTEIN ML45"/>
    <property type="match status" value="1"/>
</dbReference>
<evidence type="ECO:0000313" key="5">
    <source>
        <dbReference type="Proteomes" id="UP000824890"/>
    </source>
</evidence>
<name>A0ABQ7XJY3_BRANA</name>
<organism evidence="4 5">
    <name type="scientific">Brassica napus</name>
    <name type="common">Rape</name>
    <dbReference type="NCBI Taxonomy" id="3708"/>
    <lineage>
        <taxon>Eukaryota</taxon>
        <taxon>Viridiplantae</taxon>
        <taxon>Streptophyta</taxon>
        <taxon>Embryophyta</taxon>
        <taxon>Tracheophyta</taxon>
        <taxon>Spermatophyta</taxon>
        <taxon>Magnoliopsida</taxon>
        <taxon>eudicotyledons</taxon>
        <taxon>Gunneridae</taxon>
        <taxon>Pentapetalae</taxon>
        <taxon>rosids</taxon>
        <taxon>malvids</taxon>
        <taxon>Brassicales</taxon>
        <taxon>Brassicaceae</taxon>
        <taxon>Brassiceae</taxon>
        <taxon>Brassica</taxon>
    </lineage>
</organism>
<feature type="non-terminal residue" evidence="4">
    <location>
        <position position="1"/>
    </location>
</feature>
<sequence>FRSGSELYWIQSGDDIKLAFFALSRLHVSQGAVGKEQKRILYERMEKNKITCQNSKFQLRSAYATAKLRKTGYSKNIFYIEALELYKEIFTSPLGCGTHVFHQINIMMANGDNKEKRNGKDVFSKLSNEMIIKTVVKYCSMFGFFFTALKNEIKQREAMWGTVYGEMVEVVIKIKTLQARLRSVEAYPEGWPPILDLPSRPLSTTNQTTRL</sequence>
<protein>
    <submittedName>
        <fullName evidence="4">Uncharacterized protein</fullName>
    </submittedName>
</protein>
<keyword evidence="3" id="KW-0496">Mitochondrion</keyword>
<proteinExistence type="predicted"/>
<comment type="caution">
    <text evidence="4">The sequence shown here is derived from an EMBL/GenBank/DDBJ whole genome shotgun (WGS) entry which is preliminary data.</text>
</comment>
<keyword evidence="5" id="KW-1185">Reference proteome</keyword>
<evidence type="ECO:0000313" key="4">
    <source>
        <dbReference type="EMBL" id="KAH0856188.1"/>
    </source>
</evidence>
<evidence type="ECO:0000256" key="1">
    <source>
        <dbReference type="ARBA" id="ARBA00004173"/>
    </source>
</evidence>
<gene>
    <name evidence="4" type="ORF">HID58_084449</name>
</gene>
<keyword evidence="2" id="KW-0809">Transit peptide</keyword>
<evidence type="ECO:0000256" key="2">
    <source>
        <dbReference type="ARBA" id="ARBA00022946"/>
    </source>
</evidence>
<accession>A0ABQ7XJY3</accession>
<dbReference type="EMBL" id="JAGKQM010000019">
    <property type="protein sequence ID" value="KAH0856188.1"/>
    <property type="molecule type" value="Genomic_DNA"/>
</dbReference>
<reference evidence="4 5" key="1">
    <citation type="submission" date="2021-05" db="EMBL/GenBank/DDBJ databases">
        <title>Genome Assembly of Synthetic Allotetraploid Brassica napus Reveals Homoeologous Exchanges between Subgenomes.</title>
        <authorList>
            <person name="Davis J.T."/>
        </authorList>
    </citation>
    <scope>NUCLEOTIDE SEQUENCE [LARGE SCALE GENOMIC DNA]</scope>
    <source>
        <strain evidence="5">cv. Da-Ae</strain>
        <tissue evidence="4">Seedling</tissue>
    </source>
</reference>